<evidence type="ECO:0000313" key="3">
    <source>
        <dbReference type="Proteomes" id="UP000515873"/>
    </source>
</evidence>
<evidence type="ECO:0000313" key="2">
    <source>
        <dbReference type="EMBL" id="QNK00632.1"/>
    </source>
</evidence>
<gene>
    <name evidence="2" type="ORF">H8F01_16245</name>
</gene>
<dbReference type="Proteomes" id="UP000515873">
    <property type="component" value="Chromosome"/>
</dbReference>
<dbReference type="AlphaFoldDB" id="A0A7G8Q1H4"/>
<keyword evidence="3" id="KW-1185">Reference proteome</keyword>
<accession>A0A7G8Q1H4</accession>
<reference evidence="2 3" key="1">
    <citation type="submission" date="2020-08" db="EMBL/GenBank/DDBJ databases">
        <title>Dyella sp. G9 isolated from forest soil.</title>
        <authorList>
            <person name="Fu J."/>
            <person name="Qiu L."/>
        </authorList>
    </citation>
    <scope>NUCLEOTIDE SEQUENCE [LARGE SCALE GENOMIC DNA]</scope>
    <source>
        <strain evidence="2 3">G9</strain>
    </source>
</reference>
<feature type="region of interest" description="Disordered" evidence="1">
    <location>
        <begin position="1"/>
        <end position="36"/>
    </location>
</feature>
<sequence>MQHIPPMDTAVPDGDTSDITVPPTMHHPSGHGVQDTLDIAGHDEVEHDEALRNSQLRVPR</sequence>
<name>A0A7G8Q1H4_9GAMM</name>
<protein>
    <submittedName>
        <fullName evidence="2">Uncharacterized protein</fullName>
    </submittedName>
</protein>
<dbReference type="KEGG" id="dtl:H8F01_16245"/>
<evidence type="ECO:0000256" key="1">
    <source>
        <dbReference type="SAM" id="MobiDB-lite"/>
    </source>
</evidence>
<dbReference type="EMBL" id="CP060412">
    <property type="protein sequence ID" value="QNK00632.1"/>
    <property type="molecule type" value="Genomic_DNA"/>
</dbReference>
<proteinExistence type="predicted"/>
<dbReference type="RefSeq" id="WP_187056104.1">
    <property type="nucleotide sequence ID" value="NZ_CP060412.1"/>
</dbReference>
<organism evidence="2 3">
    <name type="scientific">Dyella telluris</name>
    <dbReference type="NCBI Taxonomy" id="2763498"/>
    <lineage>
        <taxon>Bacteria</taxon>
        <taxon>Pseudomonadati</taxon>
        <taxon>Pseudomonadota</taxon>
        <taxon>Gammaproteobacteria</taxon>
        <taxon>Lysobacterales</taxon>
        <taxon>Rhodanobacteraceae</taxon>
        <taxon>Dyella</taxon>
    </lineage>
</organism>